<proteinExistence type="predicted"/>
<evidence type="ECO:0000259" key="3">
    <source>
        <dbReference type="PROSITE" id="PS50995"/>
    </source>
</evidence>
<reference evidence="5" key="1">
    <citation type="journal article" date="2014" name="Int. J. Syst. Evol. Microbiol.">
        <title>Complete genome sequence of Corynebacterium casei LMG S-19264T (=DSM 44701T), isolated from a smear-ripened cheese.</title>
        <authorList>
            <consortium name="US DOE Joint Genome Institute (JGI-PGF)"/>
            <person name="Walter F."/>
            <person name="Albersmeier A."/>
            <person name="Kalinowski J."/>
            <person name="Ruckert C."/>
        </authorList>
    </citation>
    <scope>NUCLEOTIDE SEQUENCE</scope>
    <source>
        <strain evidence="5">CGMCC 1.12785</strain>
    </source>
</reference>
<feature type="domain" description="HTH marR-type" evidence="3">
    <location>
        <begin position="1"/>
        <end position="143"/>
    </location>
</feature>
<dbReference type="Pfam" id="PF00583">
    <property type="entry name" value="Acetyltransf_1"/>
    <property type="match status" value="1"/>
</dbReference>
<dbReference type="GO" id="GO:0016747">
    <property type="term" value="F:acyltransferase activity, transferring groups other than amino-acyl groups"/>
    <property type="evidence" value="ECO:0007669"/>
    <property type="project" value="InterPro"/>
</dbReference>
<gene>
    <name evidence="5" type="ORF">GCM10011333_29580</name>
</gene>
<reference evidence="5" key="2">
    <citation type="submission" date="2020-09" db="EMBL/GenBank/DDBJ databases">
        <authorList>
            <person name="Sun Q."/>
            <person name="Zhou Y."/>
        </authorList>
    </citation>
    <scope>NUCLEOTIDE SEQUENCE</scope>
    <source>
        <strain evidence="5">CGMCC 1.12785</strain>
    </source>
</reference>
<keyword evidence="6" id="KW-1185">Reference proteome</keyword>
<feature type="domain" description="N-acetyltransferase" evidence="4">
    <location>
        <begin position="153"/>
        <end position="300"/>
    </location>
</feature>
<dbReference type="InterPro" id="IPR016181">
    <property type="entry name" value="Acyl_CoA_acyltransferase"/>
</dbReference>
<evidence type="ECO:0000313" key="6">
    <source>
        <dbReference type="Proteomes" id="UP000616114"/>
    </source>
</evidence>
<dbReference type="InterPro" id="IPR050832">
    <property type="entry name" value="Bact_Acetyltransf"/>
</dbReference>
<evidence type="ECO:0000256" key="1">
    <source>
        <dbReference type="ARBA" id="ARBA00022679"/>
    </source>
</evidence>
<organism evidence="5 6">
    <name type="scientific">Sediminivirga luteola</name>
    <dbReference type="NCBI Taxonomy" id="1774748"/>
    <lineage>
        <taxon>Bacteria</taxon>
        <taxon>Bacillati</taxon>
        <taxon>Actinomycetota</taxon>
        <taxon>Actinomycetes</taxon>
        <taxon>Micrococcales</taxon>
        <taxon>Brevibacteriaceae</taxon>
        <taxon>Sediminivirga</taxon>
    </lineage>
</organism>
<dbReference type="InterPro" id="IPR036388">
    <property type="entry name" value="WH-like_DNA-bd_sf"/>
</dbReference>
<accession>A0A8J2U0N4</accession>
<dbReference type="PROSITE" id="PS51186">
    <property type="entry name" value="GNAT"/>
    <property type="match status" value="1"/>
</dbReference>
<keyword evidence="1" id="KW-0808">Transferase</keyword>
<evidence type="ECO:0000259" key="4">
    <source>
        <dbReference type="PROSITE" id="PS51186"/>
    </source>
</evidence>
<dbReference type="SUPFAM" id="SSF55729">
    <property type="entry name" value="Acyl-CoA N-acyltransferases (Nat)"/>
    <property type="match status" value="1"/>
</dbReference>
<dbReference type="SUPFAM" id="SSF46785">
    <property type="entry name" value="Winged helix' DNA-binding domain"/>
    <property type="match status" value="1"/>
</dbReference>
<comment type="caution">
    <text evidence="5">The sequence shown here is derived from an EMBL/GenBank/DDBJ whole genome shotgun (WGS) entry which is preliminary data.</text>
</comment>
<dbReference type="PANTHER" id="PTHR43877:SF2">
    <property type="entry name" value="AMINOALKYLPHOSPHONATE N-ACETYLTRANSFERASE-RELATED"/>
    <property type="match status" value="1"/>
</dbReference>
<dbReference type="EMBL" id="BMFY01000015">
    <property type="protein sequence ID" value="GGA24619.1"/>
    <property type="molecule type" value="Genomic_DNA"/>
</dbReference>
<dbReference type="SMART" id="SM00347">
    <property type="entry name" value="HTH_MARR"/>
    <property type="match status" value="1"/>
</dbReference>
<dbReference type="PROSITE" id="PS50995">
    <property type="entry name" value="HTH_MARR_2"/>
    <property type="match status" value="1"/>
</dbReference>
<evidence type="ECO:0000313" key="5">
    <source>
        <dbReference type="EMBL" id="GGA24619.1"/>
    </source>
</evidence>
<protein>
    <submittedName>
        <fullName evidence="5">PadR family transcriptional regulator</fullName>
    </submittedName>
</protein>
<dbReference type="Proteomes" id="UP000616114">
    <property type="component" value="Unassembled WGS sequence"/>
</dbReference>
<dbReference type="Gene3D" id="1.10.10.10">
    <property type="entry name" value="Winged helix-like DNA-binding domain superfamily/Winged helix DNA-binding domain"/>
    <property type="match status" value="1"/>
</dbReference>
<dbReference type="CDD" id="cd04301">
    <property type="entry name" value="NAT_SF"/>
    <property type="match status" value="1"/>
</dbReference>
<dbReference type="AlphaFoldDB" id="A0A8J2U0N4"/>
<dbReference type="InterPro" id="IPR036390">
    <property type="entry name" value="WH_DNA-bd_sf"/>
</dbReference>
<dbReference type="InterPro" id="IPR000835">
    <property type="entry name" value="HTH_MarR-typ"/>
</dbReference>
<dbReference type="PANTHER" id="PTHR43877">
    <property type="entry name" value="AMINOALKYLPHOSPHONATE N-ACETYLTRANSFERASE-RELATED-RELATED"/>
    <property type="match status" value="1"/>
</dbReference>
<dbReference type="InterPro" id="IPR000182">
    <property type="entry name" value="GNAT_dom"/>
</dbReference>
<evidence type="ECO:0000256" key="2">
    <source>
        <dbReference type="ARBA" id="ARBA00023315"/>
    </source>
</evidence>
<name>A0A8J2U0N4_9MICO</name>
<dbReference type="Gene3D" id="3.40.630.30">
    <property type="match status" value="1"/>
</dbReference>
<dbReference type="Pfam" id="PF12802">
    <property type="entry name" value="MarR_2"/>
    <property type="match status" value="1"/>
</dbReference>
<dbReference type="GO" id="GO:0003700">
    <property type="term" value="F:DNA-binding transcription factor activity"/>
    <property type="evidence" value="ECO:0007669"/>
    <property type="project" value="InterPro"/>
</dbReference>
<sequence length="300" mass="33164">MRRFNLSYTQRIGALDESFLGTGRPLGQARLLHEIGSRERGGKGAAQDEAGVDGVLAQDLRERLGLDSGYLSRLLRALTADGLLDLAPDSEDRRRRRIRLTAAGRRAWQDLENRSEERAGVLLEPLTGRQRTRLAEALDTAELLIRAATVRLETVDPASPAARAAVRTYLDELDARFPEHDAPPMPTPQDENAFRPPAGAFVLAISDGSAVAGGGWRDHDGAAEIKRMWVDAGWRGAGMGRRLLEHLEGLARAQGYRLARLDTNAALTEAIALYERAGYRRIERYNDNPHATHFYEKPLA</sequence>
<keyword evidence="2" id="KW-0012">Acyltransferase</keyword>